<comment type="similarity">
    <text evidence="1">Belongs to the IFRD family.</text>
</comment>
<organism evidence="4 5">
    <name type="scientific">Vespula germanica</name>
    <name type="common">German yellow jacket</name>
    <name type="synonym">Paravespula germanica</name>
    <dbReference type="NCBI Taxonomy" id="30212"/>
    <lineage>
        <taxon>Eukaryota</taxon>
        <taxon>Metazoa</taxon>
        <taxon>Ecdysozoa</taxon>
        <taxon>Arthropoda</taxon>
        <taxon>Hexapoda</taxon>
        <taxon>Insecta</taxon>
        <taxon>Pterygota</taxon>
        <taxon>Neoptera</taxon>
        <taxon>Endopterygota</taxon>
        <taxon>Hymenoptera</taxon>
        <taxon>Apocrita</taxon>
        <taxon>Aculeata</taxon>
        <taxon>Vespoidea</taxon>
        <taxon>Vespidae</taxon>
        <taxon>Vespinae</taxon>
        <taxon>Vespula</taxon>
    </lineage>
</organism>
<evidence type="ECO:0000259" key="3">
    <source>
        <dbReference type="Pfam" id="PF05004"/>
    </source>
</evidence>
<keyword evidence="5" id="KW-1185">Reference proteome</keyword>
<dbReference type="PANTHER" id="PTHR12354:SF1">
    <property type="entry name" value="INTERFERON-RELATED DEVELOPMENTAL REGULATOR 1"/>
    <property type="match status" value="1"/>
</dbReference>
<dbReference type="SUPFAM" id="SSF48371">
    <property type="entry name" value="ARM repeat"/>
    <property type="match status" value="1"/>
</dbReference>
<evidence type="ECO:0000256" key="1">
    <source>
        <dbReference type="ARBA" id="ARBA00008828"/>
    </source>
</evidence>
<dbReference type="Pfam" id="PF07165">
    <property type="entry name" value="DUF1397"/>
    <property type="match status" value="1"/>
</dbReference>
<dbReference type="Pfam" id="PF05004">
    <property type="entry name" value="IFRD"/>
    <property type="match status" value="1"/>
</dbReference>
<name>A0A834JFJ2_VESGE</name>
<dbReference type="Pfam" id="PF04836">
    <property type="entry name" value="IFRD_C"/>
    <property type="match status" value="1"/>
</dbReference>
<evidence type="ECO:0000259" key="2">
    <source>
        <dbReference type="Pfam" id="PF04836"/>
    </source>
</evidence>
<sequence>MIAFFGFLGYGNTQENLPSVDDVLQKASDVINIPEISNLNTSALPSIQEATNLFEQKCRKNGGPNAFQNAKHAQTEMEKCLKSLINMTELNAEMESAKPKGELDEVFKKYCRRSPILKTCVNNFTTAIEPCLEQKERENKRIVLNITESLLNFICYKEGDRIALFIAAGGPDCFQSKQQEIQDCVNTTFGSYIPTADPTTGAMPTLESLPSLIFDDKECTDMNNLQHCIVRELEKCSDPTPGNIMESIFRFIKKVTPCETLLVNIRSAAVTGIQEQSSSAITTPIPTMIAVSFLLQLMHRHGGKKVEITSDEDSINNDACSVSSGQSDNRSMPDDVNDNEVDEIAQQEAFEEKLKEAIDGLTQRSAKGRIICFNGIEKIFAIKYVPDFVEDRKITISDSIERSLKKGRSEEQLTAARLSTLLCVQLGIFESAEAICRDLKSTLTFVANDTAASTSARSECCWALSMNQFFSGNDAADTLEIVQLLSNIFSGSYLKGNGTIAAVSADVAALHAAAISSWTLLLTVMTPAEIYNLLASDRSNNYMPSLNRLRELLESPHLDVRLSAGEALAVIFELGRDFSYDYEQEWAVGLIDVLKELATDSNKYRAKKDRKQQRANFRDILRYVEEDIVPEMHVRFGQETLYLEGWCARTQYNACCRLLGPGINIHLAENQLLREIFHLGNKVLPITSQKTTKLERTLMNAAAFKARTILRNKTRDKRFAAMAP</sequence>
<dbReference type="AlphaFoldDB" id="A0A834JFJ2"/>
<dbReference type="EMBL" id="JACSDZ010000014">
    <property type="protein sequence ID" value="KAF7387474.1"/>
    <property type="molecule type" value="Genomic_DNA"/>
</dbReference>
<evidence type="ECO:0000313" key="4">
    <source>
        <dbReference type="EMBL" id="KAF7387474.1"/>
    </source>
</evidence>
<accession>A0A834JFJ2</accession>
<evidence type="ECO:0000313" key="5">
    <source>
        <dbReference type="Proteomes" id="UP000617340"/>
    </source>
</evidence>
<gene>
    <name evidence="4" type="ORF">HZH68_013151</name>
</gene>
<evidence type="ECO:0008006" key="6">
    <source>
        <dbReference type="Google" id="ProtNLM"/>
    </source>
</evidence>
<reference evidence="4" key="1">
    <citation type="journal article" date="2020" name="G3 (Bethesda)">
        <title>High-Quality Assemblies for Three Invasive Social Wasps from the &lt;i&gt;Vespula&lt;/i&gt; Genus.</title>
        <authorList>
            <person name="Harrop T.W.R."/>
            <person name="Guhlin J."/>
            <person name="McLaughlin G.M."/>
            <person name="Permina E."/>
            <person name="Stockwell P."/>
            <person name="Gilligan J."/>
            <person name="Le Lec M.F."/>
            <person name="Gruber M.A.M."/>
            <person name="Quinn O."/>
            <person name="Lovegrove M."/>
            <person name="Duncan E.J."/>
            <person name="Remnant E.J."/>
            <person name="Van Eeckhoven J."/>
            <person name="Graham B."/>
            <person name="Knapp R.A."/>
            <person name="Langford K.W."/>
            <person name="Kronenberg Z."/>
            <person name="Press M.O."/>
            <person name="Eacker S.M."/>
            <person name="Wilson-Rankin E.E."/>
            <person name="Purcell J."/>
            <person name="Lester P.J."/>
            <person name="Dearden P.K."/>
        </authorList>
    </citation>
    <scope>NUCLEOTIDE SEQUENCE</scope>
    <source>
        <strain evidence="4">Linc-1</strain>
    </source>
</reference>
<dbReference type="InterPro" id="IPR006921">
    <property type="entry name" value="Interferon-rel_develop_reg_C"/>
</dbReference>
<comment type="caution">
    <text evidence="4">The sequence shown here is derived from an EMBL/GenBank/DDBJ whole genome shotgun (WGS) entry which is preliminary data.</text>
</comment>
<feature type="domain" description="Interferon-related developmental regulator N-terminal" evidence="3">
    <location>
        <begin position="320"/>
        <end position="625"/>
    </location>
</feature>
<dbReference type="InterPro" id="IPR016024">
    <property type="entry name" value="ARM-type_fold"/>
</dbReference>
<protein>
    <recommendedName>
        <fullName evidence="6">Interferon-related developmental regulator 1</fullName>
    </recommendedName>
</protein>
<dbReference type="InterPro" id="IPR007701">
    <property type="entry name" value="Interferon-rel_develop_reg_N"/>
</dbReference>
<dbReference type="PANTHER" id="PTHR12354">
    <property type="entry name" value="INTERFERON-RELATED DEVELOPMENTAL REGULATOR"/>
    <property type="match status" value="1"/>
</dbReference>
<dbReference type="InterPro" id="IPR009832">
    <property type="entry name" value="DUF1397"/>
</dbReference>
<dbReference type="Proteomes" id="UP000617340">
    <property type="component" value="Unassembled WGS sequence"/>
</dbReference>
<proteinExistence type="inferred from homology"/>
<dbReference type="InterPro" id="IPR039777">
    <property type="entry name" value="IFRD"/>
</dbReference>
<feature type="domain" description="Interferon-related developmental regulator C-terminal" evidence="2">
    <location>
        <begin position="670"/>
        <end position="718"/>
    </location>
</feature>